<dbReference type="Proteomes" id="UP000072904">
    <property type="component" value="Chromosome 2"/>
</dbReference>
<feature type="chain" id="PRO_5014502029" evidence="2">
    <location>
        <begin position="26"/>
        <end position="293"/>
    </location>
</feature>
<dbReference type="RefSeq" id="XP_022811328.1">
    <property type="nucleotide sequence ID" value="XM_022957917.1"/>
</dbReference>
<reference evidence="4" key="3">
    <citation type="submission" date="2014-05" db="EMBL/GenBank/DDBJ databases">
        <authorList>
            <person name="Aslett M.A."/>
            <person name="De Silva N."/>
        </authorList>
    </citation>
    <scope>NUCLEOTIDE SEQUENCE</scope>
    <source>
        <strain evidence="4">17X</strain>
    </source>
</reference>
<proteinExistence type="predicted"/>
<evidence type="ECO:0000256" key="1">
    <source>
        <dbReference type="SAM" id="MobiDB-lite"/>
    </source>
</evidence>
<reference evidence="3" key="2">
    <citation type="submission" date="2014-05" db="EMBL/GenBank/DDBJ databases">
        <authorList>
            <person name="Aslett A.Martin."/>
            <person name="De Silva Nishadi"/>
        </authorList>
    </citation>
    <scope>NUCLEOTIDE SEQUENCE</scope>
    <source>
        <strain evidence="3">YM</strain>
    </source>
</reference>
<dbReference type="KEGG" id="pyo:PY17X_0202400"/>
<evidence type="ECO:0000313" key="3">
    <source>
        <dbReference type="EMBL" id="CDU16038.1"/>
    </source>
</evidence>
<feature type="signal peptide" evidence="2">
    <location>
        <begin position="1"/>
        <end position="25"/>
    </location>
</feature>
<dbReference type="EMBL" id="LM993656">
    <property type="protein sequence ID" value="VTZ71662.1"/>
    <property type="molecule type" value="Genomic_DNA"/>
</dbReference>
<sequence length="293" mass="34489">MNKFYIQIILFLLIISLYVNNETLATETAPKKDKKSKSKKDKKPKSKKYYPTSEELYEKNKHLLCTNPEETIKVGEFVNKAAIHLEHHAKSKDGYKFVGDNLHYYMFFFKKKHQGHTIVKKVEYIIYNSNKYNKIVNMLWGPDCNNFLYKFPVKRKIARVYNPNLVMIQQRYKSRRFGCQKYFYALAAKFEISENKTMIVMASPNINDHNSKSKKPFENTIIEDANLLKIDIDSEKDIKQGKLKKTFANLIGYIIEKHDGHVDIIYIESIGRYVPSFLKRMIKKALNSFSPQK</sequence>
<evidence type="ECO:0000256" key="2">
    <source>
        <dbReference type="SAM" id="SignalP"/>
    </source>
</evidence>
<accession>A0A078K2P1</accession>
<dbReference type="NCBIfam" id="TIGR01599">
    <property type="entry name" value="PYST-A"/>
    <property type="match status" value="1"/>
</dbReference>
<keyword evidence="2" id="KW-0732">Signal</keyword>
<dbReference type="EMBL" id="LK934630">
    <property type="protein sequence ID" value="CDU16038.1"/>
    <property type="molecule type" value="Genomic_DNA"/>
</dbReference>
<evidence type="ECO:0000313" key="5">
    <source>
        <dbReference type="Proteomes" id="UP000072874"/>
    </source>
</evidence>
<feature type="compositionally biased region" description="Basic residues" evidence="1">
    <location>
        <begin position="32"/>
        <end position="48"/>
    </location>
</feature>
<protein>
    <submittedName>
        <fullName evidence="3">Fam-a protein</fullName>
    </submittedName>
</protein>
<gene>
    <name evidence="4" type="ORF">PY17X_0202400</name>
    <name evidence="3" type="ORF">PYYM_0204000</name>
</gene>
<reference evidence="5 6" key="1">
    <citation type="journal article" date="2014" name="BMC Biol.">
        <title>A comprehensive evaluation of rodent malaria parasite genomes and gene expression.</title>
        <authorList>
            <person name="Otto T.D."/>
            <person name="Bohme U."/>
            <person name="Jackson A.P."/>
            <person name="Hunt M."/>
            <person name="Franke-Fayard B."/>
            <person name="Hoeijmakers W.A."/>
            <person name="Religa A.A."/>
            <person name="Robertson L."/>
            <person name="Sanders M."/>
            <person name="Ogun S.A."/>
            <person name="Cunningham D."/>
            <person name="Erhart A."/>
            <person name="Billker O."/>
            <person name="Khan S.M."/>
            <person name="Stunnenberg H.G."/>
            <person name="Langhorne J."/>
            <person name="Holder A.A."/>
            <person name="Waters A.P."/>
            <person name="Newbold C.I."/>
            <person name="Pain A."/>
            <person name="Berriman M."/>
            <person name="Janse C.J."/>
        </authorList>
    </citation>
    <scope>NUCLEOTIDE SEQUENCE [LARGE SCALE GENOMIC DNA]</scope>
    <source>
        <strain evidence="4 5">17X</strain>
        <strain evidence="3 6">YM</strain>
    </source>
</reference>
<dbReference type="SUPFAM" id="SSF55961">
    <property type="entry name" value="Bet v1-like"/>
    <property type="match status" value="1"/>
</dbReference>
<reference evidence="4" key="4">
    <citation type="submission" date="2019-05" db="EMBL/GenBank/DDBJ databases">
        <authorList>
            <consortium name="Pathogen Informatics"/>
        </authorList>
    </citation>
    <scope>NUCLEOTIDE SEQUENCE</scope>
    <source>
        <strain evidence="4">17X</strain>
    </source>
</reference>
<dbReference type="VEuPathDB" id="PlasmoDB:PYYM_0204000"/>
<dbReference type="Proteomes" id="UP000072874">
    <property type="component" value="Chromosome 2"/>
</dbReference>
<dbReference type="VEuPathDB" id="PlasmoDB:PY06663"/>
<dbReference type="VEuPathDB" id="PlasmoDB:Py17XNL_000202600"/>
<feature type="region of interest" description="Disordered" evidence="1">
    <location>
        <begin position="28"/>
        <end position="48"/>
    </location>
</feature>
<name>A0A078K2P1_PLAYE</name>
<evidence type="ECO:0000313" key="4">
    <source>
        <dbReference type="EMBL" id="VTZ71662.1"/>
    </source>
</evidence>
<dbReference type="GeneID" id="3853794"/>
<dbReference type="InterPro" id="IPR006486">
    <property type="entry name" value="PYST_A"/>
</dbReference>
<dbReference type="VEuPathDB" id="PlasmoDB:PY17X_0202400"/>
<evidence type="ECO:0000313" key="6">
    <source>
        <dbReference type="Proteomes" id="UP000072904"/>
    </source>
</evidence>
<dbReference type="AlphaFoldDB" id="A0A078K2P1"/>
<organism evidence="3 6">
    <name type="scientific">Plasmodium yoelii</name>
    <dbReference type="NCBI Taxonomy" id="5861"/>
    <lineage>
        <taxon>Eukaryota</taxon>
        <taxon>Sar</taxon>
        <taxon>Alveolata</taxon>
        <taxon>Apicomplexa</taxon>
        <taxon>Aconoidasida</taxon>
        <taxon>Haemosporida</taxon>
        <taxon>Plasmodiidae</taxon>
        <taxon>Plasmodium</taxon>
        <taxon>Plasmodium (Vinckeia)</taxon>
    </lineage>
</organism>